<dbReference type="AlphaFoldDB" id="A0A4Q1CJW4"/>
<dbReference type="GO" id="GO:0008745">
    <property type="term" value="F:N-acetylmuramoyl-L-alanine amidase activity"/>
    <property type="evidence" value="ECO:0007669"/>
    <property type="project" value="UniProtKB-EC"/>
</dbReference>
<dbReference type="SMART" id="SM00646">
    <property type="entry name" value="Ami_3"/>
    <property type="match status" value="1"/>
</dbReference>
<dbReference type="PANTHER" id="PTHR30404">
    <property type="entry name" value="N-ACETYLMURAMOYL-L-ALANINE AMIDASE"/>
    <property type="match status" value="1"/>
</dbReference>
<dbReference type="Pfam" id="PF11741">
    <property type="entry name" value="AMIN"/>
    <property type="match status" value="1"/>
</dbReference>
<dbReference type="Gene3D" id="3.40.630.40">
    <property type="entry name" value="Zn-dependent exopeptidases"/>
    <property type="match status" value="1"/>
</dbReference>
<feature type="chain" id="PRO_5020725415" description="N-acetylmuramoyl-L-alanine amidase" evidence="4">
    <location>
        <begin position="18"/>
        <end position="579"/>
    </location>
</feature>
<dbReference type="RefSeq" id="WP_129130583.1">
    <property type="nucleotide sequence ID" value="NZ_SDHW01000002.1"/>
</dbReference>
<evidence type="ECO:0000256" key="3">
    <source>
        <dbReference type="ARBA" id="ARBA00022801"/>
    </source>
</evidence>
<sequence>MRLLTILSLFILQTATAQQVFLRVSTPTKNQNTVTAAKQYIAGLTCKTCTVTMNGNEIKVWPTGAFAVELKLQLGDTSFLLQAVNEKGAKETQRIFYKYQLPEKEKALTTNTVAYWRIDPQGDLLLKPGDKLKMTAKALPGAVVQLENGTKFIELPVKDSNGVKGVYQLEYVVKPNDDLFTAKPSKLKLMVWAEGNDPVEASSKNSFATMPENGLLLQTKGKIPYILLGLGEDRLGGTKMGYVDSLVKLKAVSKVGDKYCVQLSKNRQAYIEEEHVTVLAQNYTATSITGNMRVWGDSSFDYVTLALTERLAYQTFQQVNPATITVDVFGATSNTNWITQMSSINEIANVTYNQLDEDIFRINIQLKNQQHWGHSIYYNGNTLVVRVKRKPKSLLLKDLVIAVDAGHGGTNKGAFGLTGAMEKDMTLAISKELQFALEAEGASVITTRLKDTTYDNHDRYTFYKEKNPDLLLSIHLNSSADPVTTKGVSTYYKHIGYRSLTQTILRRMLAMGLGEYGNVGNFNFILNGYTEFPNVLVETLFISNPEDEMNVLTPAYRKQMADAIVQGIKDWLELTEKQE</sequence>
<accession>A0A4Q1CJW4</accession>
<evidence type="ECO:0000313" key="7">
    <source>
        <dbReference type="Proteomes" id="UP000290204"/>
    </source>
</evidence>
<dbReference type="Gene3D" id="2.60.40.10">
    <property type="entry name" value="Immunoglobulins"/>
    <property type="match status" value="1"/>
</dbReference>
<dbReference type="SUPFAM" id="SSF53187">
    <property type="entry name" value="Zn-dependent exopeptidases"/>
    <property type="match status" value="1"/>
</dbReference>
<organism evidence="6 7">
    <name type="scientific">Lacibacter luteus</name>
    <dbReference type="NCBI Taxonomy" id="2508719"/>
    <lineage>
        <taxon>Bacteria</taxon>
        <taxon>Pseudomonadati</taxon>
        <taxon>Bacteroidota</taxon>
        <taxon>Chitinophagia</taxon>
        <taxon>Chitinophagales</taxon>
        <taxon>Chitinophagaceae</taxon>
        <taxon>Lacibacter</taxon>
    </lineage>
</organism>
<gene>
    <name evidence="6" type="ORF">ESA94_09165</name>
</gene>
<dbReference type="Pfam" id="PF01520">
    <property type="entry name" value="Amidase_3"/>
    <property type="match status" value="1"/>
</dbReference>
<feature type="signal peptide" evidence="4">
    <location>
        <begin position="1"/>
        <end position="17"/>
    </location>
</feature>
<dbReference type="Gene3D" id="2.60.40.3500">
    <property type="match status" value="1"/>
</dbReference>
<dbReference type="GO" id="GO:0009253">
    <property type="term" value="P:peptidoglycan catabolic process"/>
    <property type="evidence" value="ECO:0007669"/>
    <property type="project" value="InterPro"/>
</dbReference>
<protein>
    <recommendedName>
        <fullName evidence="2">N-acetylmuramoyl-L-alanine amidase</fullName>
        <ecNumber evidence="2">3.5.1.28</ecNumber>
    </recommendedName>
</protein>
<feature type="domain" description="MurNAc-LAA" evidence="5">
    <location>
        <begin position="460"/>
        <end position="569"/>
    </location>
</feature>
<dbReference type="InterPro" id="IPR013783">
    <property type="entry name" value="Ig-like_fold"/>
</dbReference>
<dbReference type="GO" id="GO:0030288">
    <property type="term" value="C:outer membrane-bounded periplasmic space"/>
    <property type="evidence" value="ECO:0007669"/>
    <property type="project" value="TreeGrafter"/>
</dbReference>
<comment type="catalytic activity">
    <reaction evidence="1">
        <text>Hydrolyzes the link between N-acetylmuramoyl residues and L-amino acid residues in certain cell-wall glycopeptides.</text>
        <dbReference type="EC" id="3.5.1.28"/>
    </reaction>
</comment>
<dbReference type="EC" id="3.5.1.28" evidence="2"/>
<dbReference type="CDD" id="cd02696">
    <property type="entry name" value="MurNAc-LAA"/>
    <property type="match status" value="1"/>
</dbReference>
<reference evidence="6 7" key="1">
    <citation type="submission" date="2019-01" db="EMBL/GenBank/DDBJ databases">
        <title>Lacibacter sp. strain TTM-7.</title>
        <authorList>
            <person name="Chen W.-M."/>
        </authorList>
    </citation>
    <scope>NUCLEOTIDE SEQUENCE [LARGE SCALE GENOMIC DNA]</scope>
    <source>
        <strain evidence="6 7">TTM-7</strain>
    </source>
</reference>
<dbReference type="PANTHER" id="PTHR30404:SF0">
    <property type="entry name" value="N-ACETYLMURAMOYL-L-ALANINE AMIDASE AMIC"/>
    <property type="match status" value="1"/>
</dbReference>
<evidence type="ECO:0000256" key="4">
    <source>
        <dbReference type="SAM" id="SignalP"/>
    </source>
</evidence>
<name>A0A4Q1CJW4_9BACT</name>
<evidence type="ECO:0000256" key="1">
    <source>
        <dbReference type="ARBA" id="ARBA00001561"/>
    </source>
</evidence>
<dbReference type="Proteomes" id="UP000290204">
    <property type="component" value="Unassembled WGS sequence"/>
</dbReference>
<dbReference type="InterPro" id="IPR050695">
    <property type="entry name" value="N-acetylmuramoyl_amidase_3"/>
</dbReference>
<evidence type="ECO:0000259" key="5">
    <source>
        <dbReference type="SMART" id="SM00646"/>
    </source>
</evidence>
<proteinExistence type="predicted"/>
<keyword evidence="4" id="KW-0732">Signal</keyword>
<dbReference type="InterPro" id="IPR021731">
    <property type="entry name" value="AMIN_dom"/>
</dbReference>
<dbReference type="InterPro" id="IPR002508">
    <property type="entry name" value="MurNAc-LAA_cat"/>
</dbReference>
<dbReference type="OrthoDB" id="9806267at2"/>
<keyword evidence="7" id="KW-1185">Reference proteome</keyword>
<keyword evidence="3" id="KW-0378">Hydrolase</keyword>
<evidence type="ECO:0000256" key="2">
    <source>
        <dbReference type="ARBA" id="ARBA00011901"/>
    </source>
</evidence>
<dbReference type="EMBL" id="SDHW01000002">
    <property type="protein sequence ID" value="RXK60622.1"/>
    <property type="molecule type" value="Genomic_DNA"/>
</dbReference>
<evidence type="ECO:0000313" key="6">
    <source>
        <dbReference type="EMBL" id="RXK60622.1"/>
    </source>
</evidence>
<comment type="caution">
    <text evidence="6">The sequence shown here is derived from an EMBL/GenBank/DDBJ whole genome shotgun (WGS) entry which is preliminary data.</text>
</comment>